<feature type="region of interest" description="Disordered" evidence="1">
    <location>
        <begin position="213"/>
        <end position="245"/>
    </location>
</feature>
<evidence type="ECO:0000256" key="1">
    <source>
        <dbReference type="SAM" id="MobiDB-lite"/>
    </source>
</evidence>
<feature type="region of interest" description="Disordered" evidence="1">
    <location>
        <begin position="129"/>
        <end position="170"/>
    </location>
</feature>
<feature type="compositionally biased region" description="Basic residues" evidence="1">
    <location>
        <begin position="87"/>
        <end position="105"/>
    </location>
</feature>
<feature type="non-terminal residue" evidence="2">
    <location>
        <position position="302"/>
    </location>
</feature>
<evidence type="ECO:0000313" key="3">
    <source>
        <dbReference type="Proteomes" id="UP000023152"/>
    </source>
</evidence>
<feature type="compositionally biased region" description="Low complexity" evidence="1">
    <location>
        <begin position="157"/>
        <end position="168"/>
    </location>
</feature>
<dbReference type="Proteomes" id="UP000023152">
    <property type="component" value="Unassembled WGS sequence"/>
</dbReference>
<evidence type="ECO:0000313" key="2">
    <source>
        <dbReference type="EMBL" id="ETO20190.1"/>
    </source>
</evidence>
<feature type="region of interest" description="Disordered" evidence="1">
    <location>
        <begin position="77"/>
        <end position="108"/>
    </location>
</feature>
<proteinExistence type="predicted"/>
<keyword evidence="3" id="KW-1185">Reference proteome</keyword>
<organism evidence="2 3">
    <name type="scientific">Reticulomyxa filosa</name>
    <dbReference type="NCBI Taxonomy" id="46433"/>
    <lineage>
        <taxon>Eukaryota</taxon>
        <taxon>Sar</taxon>
        <taxon>Rhizaria</taxon>
        <taxon>Retaria</taxon>
        <taxon>Foraminifera</taxon>
        <taxon>Monothalamids</taxon>
        <taxon>Reticulomyxidae</taxon>
        <taxon>Reticulomyxa</taxon>
    </lineage>
</organism>
<feature type="compositionally biased region" description="Polar residues" evidence="1">
    <location>
        <begin position="131"/>
        <end position="141"/>
    </location>
</feature>
<dbReference type="AlphaFoldDB" id="X6N1N7"/>
<accession>X6N1N7</accession>
<comment type="caution">
    <text evidence="2">The sequence shown here is derived from an EMBL/GenBank/DDBJ whole genome shotgun (WGS) entry which is preliminary data.</text>
</comment>
<feature type="compositionally biased region" description="Polar residues" evidence="1">
    <location>
        <begin position="289"/>
        <end position="302"/>
    </location>
</feature>
<sequence length="302" mass="34882">MIMIRMQFFDLLLWKDNAVIVVKTGKTKKRLQNNKQTSNKQGKGKALSLKFLWPQNTKCDIMTTLGNSWKRLNKINSNEDSNEAMKMRPRCKRRSEKRQKSKRKSIPSLDVADRILMDLLEEQKQRRRHTSCNGITENTEVQSEEQFETKGHSAMGDNKNNNDNNNSNQQTVDFFVDSQTNNDPPIYSYKKLPKSQSDVVSIPFIIEPHKMNNDRLEEEEEEKDKVDWDTNTDEGNEMTPSDSESQLNFEKRVPAMDDHLPLHSDNVQGTLMACRKPPPASGFAYGNWNDDTSSPYTKTSWA</sequence>
<name>X6N1N7_RETFI</name>
<gene>
    <name evidence="2" type="ORF">RFI_17030</name>
</gene>
<dbReference type="EMBL" id="ASPP01012848">
    <property type="protein sequence ID" value="ETO20190.1"/>
    <property type="molecule type" value="Genomic_DNA"/>
</dbReference>
<feature type="region of interest" description="Disordered" evidence="1">
    <location>
        <begin position="280"/>
        <end position="302"/>
    </location>
</feature>
<reference evidence="2 3" key="1">
    <citation type="journal article" date="2013" name="Curr. Biol.">
        <title>The Genome of the Foraminiferan Reticulomyxa filosa.</title>
        <authorList>
            <person name="Glockner G."/>
            <person name="Hulsmann N."/>
            <person name="Schleicher M."/>
            <person name="Noegel A.A."/>
            <person name="Eichinger L."/>
            <person name="Gallinger C."/>
            <person name="Pawlowski J."/>
            <person name="Sierra R."/>
            <person name="Euteneuer U."/>
            <person name="Pillet L."/>
            <person name="Moustafa A."/>
            <person name="Platzer M."/>
            <person name="Groth M."/>
            <person name="Szafranski K."/>
            <person name="Schliwa M."/>
        </authorList>
    </citation>
    <scope>NUCLEOTIDE SEQUENCE [LARGE SCALE GENOMIC DNA]</scope>
</reference>
<protein>
    <submittedName>
        <fullName evidence="2">Uncharacterized protein</fullName>
    </submittedName>
</protein>